<dbReference type="GO" id="GO:0005829">
    <property type="term" value="C:cytosol"/>
    <property type="evidence" value="ECO:0007669"/>
    <property type="project" value="TreeGrafter"/>
</dbReference>
<dbReference type="OrthoDB" id="1550679at2"/>
<keyword evidence="7" id="KW-1185">Reference proteome</keyword>
<proteinExistence type="inferred from homology"/>
<dbReference type="InterPro" id="IPR042214">
    <property type="entry name" value="TruD_catalytic"/>
</dbReference>
<dbReference type="EMBL" id="PIPP01000001">
    <property type="protein sequence ID" value="RUO38242.1"/>
    <property type="molecule type" value="Genomic_DNA"/>
</dbReference>
<comment type="caution">
    <text evidence="6">The sequence shown here is derived from an EMBL/GenBank/DDBJ whole genome shotgun (WGS) entry which is preliminary data.</text>
</comment>
<dbReference type="PANTHER" id="PTHR47811:SF1">
    <property type="entry name" value="TRNA PSEUDOURIDINE SYNTHASE D"/>
    <property type="match status" value="1"/>
</dbReference>
<organism evidence="6 7">
    <name type="scientific">Aliidiomarina shirensis</name>
    <dbReference type="NCBI Taxonomy" id="1048642"/>
    <lineage>
        <taxon>Bacteria</taxon>
        <taxon>Pseudomonadati</taxon>
        <taxon>Pseudomonadota</taxon>
        <taxon>Gammaproteobacteria</taxon>
        <taxon>Alteromonadales</taxon>
        <taxon>Idiomarinaceae</taxon>
        <taxon>Aliidiomarina</taxon>
    </lineage>
</organism>
<accession>A0A432WWT5</accession>
<feature type="active site" description="Nucleophile" evidence="4">
    <location>
        <position position="96"/>
    </location>
</feature>
<dbReference type="Gene3D" id="3.30.2350.20">
    <property type="entry name" value="TruD, catalytic domain"/>
    <property type="match status" value="1"/>
</dbReference>
<name>A0A432WWT5_9GAMM</name>
<evidence type="ECO:0000256" key="2">
    <source>
        <dbReference type="ARBA" id="ARBA00022694"/>
    </source>
</evidence>
<comment type="catalytic activity">
    <reaction evidence="4">
        <text>uridine(13) in tRNA = pseudouridine(13) in tRNA</text>
        <dbReference type="Rhea" id="RHEA:42540"/>
        <dbReference type="Rhea" id="RHEA-COMP:10105"/>
        <dbReference type="Rhea" id="RHEA-COMP:10106"/>
        <dbReference type="ChEBI" id="CHEBI:65314"/>
        <dbReference type="ChEBI" id="CHEBI:65315"/>
        <dbReference type="EC" id="5.4.99.27"/>
    </reaction>
</comment>
<protein>
    <recommendedName>
        <fullName evidence="4">tRNA pseudouridine synthase D</fullName>
        <ecNumber evidence="4">5.4.99.27</ecNumber>
    </recommendedName>
    <alternativeName>
        <fullName evidence="4">tRNA pseudouridine(13) synthase</fullName>
    </alternativeName>
    <alternativeName>
        <fullName evidence="4">tRNA pseudouridylate synthase D</fullName>
    </alternativeName>
    <alternativeName>
        <fullName evidence="4">tRNA-uridine isomerase D</fullName>
    </alternativeName>
</protein>
<comment type="function">
    <text evidence="4">Responsible for synthesis of pseudouridine from uracil-13 in transfer RNAs.</text>
</comment>
<dbReference type="Gene3D" id="3.30.2340.10">
    <property type="entry name" value="TruD, insertion domain"/>
    <property type="match status" value="1"/>
</dbReference>
<dbReference type="InterPro" id="IPR050170">
    <property type="entry name" value="TruD_pseudoU_synthase"/>
</dbReference>
<dbReference type="PROSITE" id="PS01268">
    <property type="entry name" value="UPF0024"/>
    <property type="match status" value="1"/>
</dbReference>
<dbReference type="GO" id="GO:0160150">
    <property type="term" value="F:tRNA pseudouridine(13) synthase activity"/>
    <property type="evidence" value="ECO:0007669"/>
    <property type="project" value="UniProtKB-EC"/>
</dbReference>
<dbReference type="Proteomes" id="UP000286934">
    <property type="component" value="Unassembled WGS sequence"/>
</dbReference>
<reference evidence="7" key="1">
    <citation type="journal article" date="2018" name="Front. Microbiol.">
        <title>Genome-Based Analysis Reveals the Taxonomy and Diversity of the Family Idiomarinaceae.</title>
        <authorList>
            <person name="Liu Y."/>
            <person name="Lai Q."/>
            <person name="Shao Z."/>
        </authorList>
    </citation>
    <scope>NUCLEOTIDE SEQUENCE [LARGE SCALE GENOMIC DNA]</scope>
    <source>
        <strain evidence="7">AIS</strain>
    </source>
</reference>
<dbReference type="InterPro" id="IPR020119">
    <property type="entry name" value="PsdUridine_synth_TruD_CS"/>
</dbReference>
<dbReference type="InterPro" id="IPR020103">
    <property type="entry name" value="PsdUridine_synth_cat_dom_sf"/>
</dbReference>
<keyword evidence="3 4" id="KW-0413">Isomerase</keyword>
<gene>
    <name evidence="4" type="primary">truD</name>
    <name evidence="6" type="ORF">CWE13_00915</name>
</gene>
<keyword evidence="2 4" id="KW-0819">tRNA processing</keyword>
<sequence length="375" mass="42408">MSQSAHETNSNNNAQEWHGEWQRQYSGVVPRGVYKHQHSDFVVHESLGFSPEPVEKGQHHWLFVEKEGVNTAQVAKNIARSLGISVRDVSFSGMKDRFGITRQWFSVELPALAEPDWQNCISESFPSGSVRLLQHVRSHRKLRRGVHKANEFRVVLRGINDMPLLEQRLKLVAAGVPNYFGEQRFGIDRQNLTQVLAMFAGKRIKNRDLRGILLSSARSWLFNHYLSARMLEHGDDLLAGDVFILTGSHSFFTATEIDAEIEERVANVDIQLTGPLYGDGEILAQGTSASFEHNVLAKWPEFTEGLRKARLKQERRALFLKPQHFTWETLEPGVVALSFTLPTGTFATALLAELGDFVSGERKEFNEAKDENSTQ</sequence>
<evidence type="ECO:0000313" key="7">
    <source>
        <dbReference type="Proteomes" id="UP000286934"/>
    </source>
</evidence>
<dbReference type="GO" id="GO:0003723">
    <property type="term" value="F:RNA binding"/>
    <property type="evidence" value="ECO:0007669"/>
    <property type="project" value="InterPro"/>
</dbReference>
<evidence type="ECO:0000256" key="4">
    <source>
        <dbReference type="HAMAP-Rule" id="MF_01082"/>
    </source>
</evidence>
<evidence type="ECO:0000259" key="5">
    <source>
        <dbReference type="PROSITE" id="PS50984"/>
    </source>
</evidence>
<dbReference type="Pfam" id="PF01142">
    <property type="entry name" value="TruD"/>
    <property type="match status" value="2"/>
</dbReference>
<evidence type="ECO:0000256" key="3">
    <source>
        <dbReference type="ARBA" id="ARBA00023235"/>
    </source>
</evidence>
<dbReference type="HAMAP" id="MF_01082">
    <property type="entry name" value="TruD"/>
    <property type="match status" value="1"/>
</dbReference>
<comment type="similarity">
    <text evidence="1 4">Belongs to the pseudouridine synthase TruD family.</text>
</comment>
<evidence type="ECO:0000256" key="1">
    <source>
        <dbReference type="ARBA" id="ARBA00007953"/>
    </source>
</evidence>
<feature type="domain" description="TRUD" evidence="5">
    <location>
        <begin position="175"/>
        <end position="320"/>
    </location>
</feature>
<dbReference type="RefSeq" id="WP_126805464.1">
    <property type="nucleotide sequence ID" value="NZ_PIPP01000001.1"/>
</dbReference>
<dbReference type="EC" id="5.4.99.27" evidence="4"/>
<dbReference type="InterPro" id="IPR001656">
    <property type="entry name" value="PsdUridine_synth_TruD"/>
</dbReference>
<dbReference type="SUPFAM" id="SSF55120">
    <property type="entry name" value="Pseudouridine synthase"/>
    <property type="match status" value="1"/>
</dbReference>
<dbReference type="InterPro" id="IPR011760">
    <property type="entry name" value="PsdUridine_synth_TruD_insert"/>
</dbReference>
<evidence type="ECO:0000313" key="6">
    <source>
        <dbReference type="EMBL" id="RUO38242.1"/>
    </source>
</evidence>
<dbReference type="InterPro" id="IPR043165">
    <property type="entry name" value="TruD_insert_sf"/>
</dbReference>
<dbReference type="PANTHER" id="PTHR47811">
    <property type="entry name" value="TRNA PSEUDOURIDINE SYNTHASE D"/>
    <property type="match status" value="1"/>
</dbReference>
<dbReference type="PROSITE" id="PS50984">
    <property type="entry name" value="TRUD"/>
    <property type="match status" value="1"/>
</dbReference>
<dbReference type="AlphaFoldDB" id="A0A432WWT5"/>
<dbReference type="GO" id="GO:0031119">
    <property type="term" value="P:tRNA pseudouridine synthesis"/>
    <property type="evidence" value="ECO:0007669"/>
    <property type="project" value="UniProtKB-UniRule"/>
</dbReference>